<dbReference type="InterPro" id="IPR051790">
    <property type="entry name" value="Cytochrome_c-biogenesis_DsbD"/>
</dbReference>
<dbReference type="GO" id="GO:0016020">
    <property type="term" value="C:membrane"/>
    <property type="evidence" value="ECO:0007669"/>
    <property type="project" value="UniProtKB-SubCell"/>
</dbReference>
<dbReference type="Proteomes" id="UP000245911">
    <property type="component" value="Unassembled WGS sequence"/>
</dbReference>
<evidence type="ECO:0000256" key="3">
    <source>
        <dbReference type="ARBA" id="ARBA00022692"/>
    </source>
</evidence>
<organism evidence="9 10">
    <name type="scientific">Pararhodobacter oceanensis</name>
    <dbReference type="NCBI Taxonomy" id="2172121"/>
    <lineage>
        <taxon>Bacteria</taxon>
        <taxon>Pseudomonadati</taxon>
        <taxon>Pseudomonadota</taxon>
        <taxon>Alphaproteobacteria</taxon>
        <taxon>Rhodobacterales</taxon>
        <taxon>Paracoccaceae</taxon>
        <taxon>Pararhodobacter</taxon>
    </lineage>
</organism>
<dbReference type="PANTHER" id="PTHR31272:SF9">
    <property type="entry name" value="BLL1027 PROTEIN"/>
    <property type="match status" value="1"/>
</dbReference>
<comment type="caution">
    <text evidence="9">The sequence shown here is derived from an EMBL/GenBank/DDBJ whole genome shotgun (WGS) entry which is preliminary data.</text>
</comment>
<evidence type="ECO:0000256" key="7">
    <source>
        <dbReference type="SAM" id="Phobius"/>
    </source>
</evidence>
<feature type="transmembrane region" description="Helical" evidence="7">
    <location>
        <begin position="6"/>
        <end position="27"/>
    </location>
</feature>
<dbReference type="PANTHER" id="PTHR31272">
    <property type="entry name" value="CYTOCHROME C-TYPE BIOGENESIS PROTEIN HI_1454-RELATED"/>
    <property type="match status" value="1"/>
</dbReference>
<dbReference type="OrthoDB" id="9811352at2"/>
<feature type="transmembrane region" description="Helical" evidence="7">
    <location>
        <begin position="39"/>
        <end position="60"/>
    </location>
</feature>
<comment type="subcellular location">
    <subcellularLocation>
        <location evidence="1">Membrane</location>
        <topology evidence="1">Multi-pass membrane protein</topology>
    </subcellularLocation>
</comment>
<feature type="transmembrane region" description="Helical" evidence="7">
    <location>
        <begin position="72"/>
        <end position="90"/>
    </location>
</feature>
<evidence type="ECO:0000259" key="8">
    <source>
        <dbReference type="Pfam" id="PF02683"/>
    </source>
</evidence>
<evidence type="ECO:0000256" key="5">
    <source>
        <dbReference type="ARBA" id="ARBA00022989"/>
    </source>
</evidence>
<feature type="transmembrane region" description="Helical" evidence="7">
    <location>
        <begin position="202"/>
        <end position="222"/>
    </location>
</feature>
<evidence type="ECO:0000256" key="4">
    <source>
        <dbReference type="ARBA" id="ARBA00022748"/>
    </source>
</evidence>
<reference evidence="9 10" key="1">
    <citation type="submission" date="2018-04" db="EMBL/GenBank/DDBJ databases">
        <title>Pararhodobacter oceanense sp. nov., isolated from marine intertidal sediment.</title>
        <authorList>
            <person name="Wang X.-L."/>
            <person name="Du Z.-J."/>
        </authorList>
    </citation>
    <scope>NUCLEOTIDE SEQUENCE [LARGE SCALE GENOMIC DNA]</scope>
    <source>
        <strain evidence="9 10">AM505</strain>
    </source>
</reference>
<dbReference type="AlphaFoldDB" id="A0A2T8HZL8"/>
<dbReference type="Pfam" id="PF02683">
    <property type="entry name" value="DsbD_TM"/>
    <property type="match status" value="1"/>
</dbReference>
<evidence type="ECO:0000256" key="2">
    <source>
        <dbReference type="ARBA" id="ARBA00006143"/>
    </source>
</evidence>
<feature type="domain" description="Cytochrome C biogenesis protein transmembrane" evidence="8">
    <location>
        <begin position="4"/>
        <end position="208"/>
    </location>
</feature>
<keyword evidence="6 7" id="KW-0472">Membrane</keyword>
<evidence type="ECO:0000313" key="10">
    <source>
        <dbReference type="Proteomes" id="UP000245911"/>
    </source>
</evidence>
<name>A0A2T8HZL8_9RHOB</name>
<sequence>MDLVFGFLAGVLTLLNPCVLPVLPIILASSLSADRRGPLYLTAGMAVSFVAIGLALARLGPALGITPETVEAASALVMVGFGLVLLVPALNTRFATATAGLASRADSGISRLDQTGQQSGPLGMALGGVLLGAVWSPCIGPTLGGAIALAASGEGLAQAAAVMVAFAAGVSLVMLALAYGARGALQRRQAWLRGIASKAKPVLGVTFVLVGLGLWFGVFRLLDAWAIETLPYWFQDLSILI</sequence>
<dbReference type="EMBL" id="QDKM01000001">
    <property type="protein sequence ID" value="PVH30841.1"/>
    <property type="molecule type" value="Genomic_DNA"/>
</dbReference>
<keyword evidence="10" id="KW-1185">Reference proteome</keyword>
<protein>
    <submittedName>
        <fullName evidence="9">Cytochrome C biogenesis protein CcdA</fullName>
    </submittedName>
</protein>
<feature type="transmembrane region" description="Helical" evidence="7">
    <location>
        <begin position="124"/>
        <end position="150"/>
    </location>
</feature>
<dbReference type="GO" id="GO:0017004">
    <property type="term" value="P:cytochrome complex assembly"/>
    <property type="evidence" value="ECO:0007669"/>
    <property type="project" value="UniProtKB-KW"/>
</dbReference>
<accession>A0A2T8HZL8</accession>
<evidence type="ECO:0000313" key="9">
    <source>
        <dbReference type="EMBL" id="PVH30841.1"/>
    </source>
</evidence>
<proteinExistence type="inferred from homology"/>
<dbReference type="InterPro" id="IPR003834">
    <property type="entry name" value="Cyt_c_assmbl_TM_dom"/>
</dbReference>
<comment type="similarity">
    <text evidence="2">Belongs to the DsbD family.</text>
</comment>
<evidence type="ECO:0000256" key="1">
    <source>
        <dbReference type="ARBA" id="ARBA00004141"/>
    </source>
</evidence>
<feature type="transmembrane region" description="Helical" evidence="7">
    <location>
        <begin position="156"/>
        <end position="181"/>
    </location>
</feature>
<keyword evidence="5 7" id="KW-1133">Transmembrane helix</keyword>
<evidence type="ECO:0000256" key="6">
    <source>
        <dbReference type="ARBA" id="ARBA00023136"/>
    </source>
</evidence>
<gene>
    <name evidence="9" type="ORF">DDE20_03280</name>
</gene>
<keyword evidence="3 7" id="KW-0812">Transmembrane</keyword>
<keyword evidence="4" id="KW-0201">Cytochrome c-type biogenesis</keyword>